<organism evidence="1 2">
    <name type="scientific">Candidatus Gallitreponema excrementavium</name>
    <dbReference type="NCBI Taxonomy" id="2840840"/>
    <lineage>
        <taxon>Bacteria</taxon>
        <taxon>Pseudomonadati</taxon>
        <taxon>Spirochaetota</taxon>
        <taxon>Spirochaetia</taxon>
        <taxon>Spirochaetales</taxon>
        <taxon>Candidatus Gallitreponema</taxon>
    </lineage>
</organism>
<dbReference type="Proteomes" id="UP000823638">
    <property type="component" value="Unassembled WGS sequence"/>
</dbReference>
<evidence type="ECO:0000313" key="2">
    <source>
        <dbReference type="Proteomes" id="UP000823638"/>
    </source>
</evidence>
<dbReference type="AlphaFoldDB" id="A0A9D9HNS1"/>
<evidence type="ECO:0000313" key="1">
    <source>
        <dbReference type="EMBL" id="MBO8457317.1"/>
    </source>
</evidence>
<name>A0A9D9HNS1_9SPIR</name>
<comment type="caution">
    <text evidence="1">The sequence shown here is derived from an EMBL/GenBank/DDBJ whole genome shotgun (WGS) entry which is preliminary data.</text>
</comment>
<reference evidence="1" key="2">
    <citation type="journal article" date="2021" name="PeerJ">
        <title>Extensive microbial diversity within the chicken gut microbiome revealed by metagenomics and culture.</title>
        <authorList>
            <person name="Gilroy R."/>
            <person name="Ravi A."/>
            <person name="Getino M."/>
            <person name="Pursley I."/>
            <person name="Horton D.L."/>
            <person name="Alikhan N.F."/>
            <person name="Baker D."/>
            <person name="Gharbi K."/>
            <person name="Hall N."/>
            <person name="Watson M."/>
            <person name="Adriaenssens E.M."/>
            <person name="Foster-Nyarko E."/>
            <person name="Jarju S."/>
            <person name="Secka A."/>
            <person name="Antonio M."/>
            <person name="Oren A."/>
            <person name="Chaudhuri R.R."/>
            <person name="La Ragione R."/>
            <person name="Hildebrand F."/>
            <person name="Pallen M.J."/>
        </authorList>
    </citation>
    <scope>NUCLEOTIDE SEQUENCE</scope>
    <source>
        <strain evidence="1">10532</strain>
    </source>
</reference>
<accession>A0A9D9HNS1</accession>
<reference evidence="1" key="1">
    <citation type="submission" date="2020-10" db="EMBL/GenBank/DDBJ databases">
        <authorList>
            <person name="Gilroy R."/>
        </authorList>
    </citation>
    <scope>NUCLEOTIDE SEQUENCE</scope>
    <source>
        <strain evidence="1">10532</strain>
    </source>
</reference>
<gene>
    <name evidence="1" type="ORF">IAA81_03705</name>
</gene>
<protein>
    <submittedName>
        <fullName evidence="1">Uncharacterized protein</fullName>
    </submittedName>
</protein>
<sequence length="67" mass="7517">MFYPIPCAKAWNSALPNSKIESRFSPKLCVALATVQPCLIHCLMPKPGKACFFNFTRVKIQGRMSDL</sequence>
<dbReference type="EMBL" id="JADIMM010000052">
    <property type="protein sequence ID" value="MBO8457317.1"/>
    <property type="molecule type" value="Genomic_DNA"/>
</dbReference>
<proteinExistence type="predicted"/>